<organism evidence="1 2">
    <name type="scientific">Tetradesmus obliquus</name>
    <name type="common">Green alga</name>
    <name type="synonym">Acutodesmus obliquus</name>
    <dbReference type="NCBI Taxonomy" id="3088"/>
    <lineage>
        <taxon>Eukaryota</taxon>
        <taxon>Viridiplantae</taxon>
        <taxon>Chlorophyta</taxon>
        <taxon>core chlorophytes</taxon>
        <taxon>Chlorophyceae</taxon>
        <taxon>CS clade</taxon>
        <taxon>Sphaeropleales</taxon>
        <taxon>Scenedesmaceae</taxon>
        <taxon>Tetradesmus</taxon>
    </lineage>
</organism>
<keyword evidence="2" id="KW-1185">Reference proteome</keyword>
<name>A0ABY8TRY8_TETOB</name>
<dbReference type="InterPro" id="IPR033562">
    <property type="entry name" value="PLPL"/>
</dbReference>
<dbReference type="Proteomes" id="UP001244341">
    <property type="component" value="Chromosome 3b"/>
</dbReference>
<proteinExistence type="predicted"/>
<evidence type="ECO:0000313" key="1">
    <source>
        <dbReference type="EMBL" id="WIA11772.1"/>
    </source>
</evidence>
<dbReference type="EMBL" id="CP126210">
    <property type="protein sequence ID" value="WIA11772.1"/>
    <property type="molecule type" value="Genomic_DNA"/>
</dbReference>
<sequence length="244" mass="25993">MLSNLHCLTQQGMTAVLTADTPVAGTSAGGFVAAACRCSGGFASKADLVDRLLAGAHEPLISDGRCFARRRGKLLVDGGIRLPVAPIPRVAYSLIILAMPNQLQRRLWPYRLLMHPPGPAAIAISPGQYRAWPYSRNFKQSENLVMKPKPPEVLDMLFERGRRDALAWAQHVGLDALLPAPETQSPTAAEAVTADGMAGKGTKAAGVEGGGDAAVWQEMRSLLGMPPGELPLMLAVPAELQRML</sequence>
<dbReference type="PANTHER" id="PTHR12406">
    <property type="entry name" value="CALCIUM-INDEPENDENT PHOSPHOLIPASE A2 IPLA2 -RELATED"/>
    <property type="match status" value="1"/>
</dbReference>
<accession>A0ABY8TRY8</accession>
<gene>
    <name evidence="1" type="ORF">OEZ85_011866</name>
</gene>
<reference evidence="1 2" key="1">
    <citation type="submission" date="2023-05" db="EMBL/GenBank/DDBJ databases">
        <title>A 100% complete, gapless, phased diploid assembly of the Scenedesmus obliquus UTEX 3031 genome.</title>
        <authorList>
            <person name="Biondi T.C."/>
            <person name="Hanschen E.R."/>
            <person name="Kwon T."/>
            <person name="Eng W."/>
            <person name="Kruse C.P.S."/>
            <person name="Koehler S.I."/>
            <person name="Kunde Y."/>
            <person name="Gleasner C.D."/>
            <person name="You Mak K.T."/>
            <person name="Polle J."/>
            <person name="Hovde B.T."/>
            <person name="Starkenburg S.R."/>
        </authorList>
    </citation>
    <scope>NUCLEOTIDE SEQUENCE [LARGE SCALE GENOMIC DNA]</scope>
    <source>
        <strain evidence="1 2">DOE0152z</strain>
    </source>
</reference>
<evidence type="ECO:0000313" key="2">
    <source>
        <dbReference type="Proteomes" id="UP001244341"/>
    </source>
</evidence>
<dbReference type="PANTHER" id="PTHR12406:SF7">
    <property type="entry name" value="PATATIN-LIKE PHOSPHOLIPASE DOMAIN-CONTAINING PROTEIN 4"/>
    <property type="match status" value="1"/>
</dbReference>
<evidence type="ECO:0008006" key="3">
    <source>
        <dbReference type="Google" id="ProtNLM"/>
    </source>
</evidence>
<protein>
    <recommendedName>
        <fullName evidence="3">PNPLA domain-containing protein</fullName>
    </recommendedName>
</protein>